<proteinExistence type="predicted"/>
<accession>A0A0A9CES2</accession>
<name>A0A0A9CES2_ARUDO</name>
<dbReference type="EMBL" id="GBRH01227898">
    <property type="protein sequence ID" value="JAD69997.1"/>
    <property type="molecule type" value="Transcribed_RNA"/>
</dbReference>
<sequence length="16" mass="1817">MSCTVSSKGCNYMLHR</sequence>
<reference evidence="1" key="2">
    <citation type="journal article" date="2015" name="Data Brief">
        <title>Shoot transcriptome of the giant reed, Arundo donax.</title>
        <authorList>
            <person name="Barrero R.A."/>
            <person name="Guerrero F.D."/>
            <person name="Moolhuijzen P."/>
            <person name="Goolsby J.A."/>
            <person name="Tidwell J."/>
            <person name="Bellgard S.E."/>
            <person name="Bellgard M.I."/>
        </authorList>
    </citation>
    <scope>NUCLEOTIDE SEQUENCE</scope>
    <source>
        <tissue evidence="1">Shoot tissue taken approximately 20 cm above the soil surface</tissue>
    </source>
</reference>
<protein>
    <submittedName>
        <fullName evidence="1">Uncharacterized protein</fullName>
    </submittedName>
</protein>
<organism evidence="1">
    <name type="scientific">Arundo donax</name>
    <name type="common">Giant reed</name>
    <name type="synonym">Donax arundinaceus</name>
    <dbReference type="NCBI Taxonomy" id="35708"/>
    <lineage>
        <taxon>Eukaryota</taxon>
        <taxon>Viridiplantae</taxon>
        <taxon>Streptophyta</taxon>
        <taxon>Embryophyta</taxon>
        <taxon>Tracheophyta</taxon>
        <taxon>Spermatophyta</taxon>
        <taxon>Magnoliopsida</taxon>
        <taxon>Liliopsida</taxon>
        <taxon>Poales</taxon>
        <taxon>Poaceae</taxon>
        <taxon>PACMAD clade</taxon>
        <taxon>Arundinoideae</taxon>
        <taxon>Arundineae</taxon>
        <taxon>Arundo</taxon>
    </lineage>
</organism>
<dbReference type="AlphaFoldDB" id="A0A0A9CES2"/>
<reference evidence="1" key="1">
    <citation type="submission" date="2014-09" db="EMBL/GenBank/DDBJ databases">
        <authorList>
            <person name="Magalhaes I.L.F."/>
            <person name="Oliveira U."/>
            <person name="Santos F.R."/>
            <person name="Vidigal T.H.D.A."/>
            <person name="Brescovit A.D."/>
            <person name="Santos A.J."/>
        </authorList>
    </citation>
    <scope>NUCLEOTIDE SEQUENCE</scope>
    <source>
        <tissue evidence="1">Shoot tissue taken approximately 20 cm above the soil surface</tissue>
    </source>
</reference>
<evidence type="ECO:0000313" key="1">
    <source>
        <dbReference type="EMBL" id="JAD69997.1"/>
    </source>
</evidence>